<keyword evidence="3" id="KW-1185">Reference proteome</keyword>
<dbReference type="Proteomes" id="UP001225356">
    <property type="component" value="Unassembled WGS sequence"/>
</dbReference>
<organism evidence="2 3">
    <name type="scientific">Streptosporangium lutulentum</name>
    <dbReference type="NCBI Taxonomy" id="1461250"/>
    <lineage>
        <taxon>Bacteria</taxon>
        <taxon>Bacillati</taxon>
        <taxon>Actinomycetota</taxon>
        <taxon>Actinomycetes</taxon>
        <taxon>Streptosporangiales</taxon>
        <taxon>Streptosporangiaceae</taxon>
        <taxon>Streptosporangium</taxon>
    </lineage>
</organism>
<feature type="transmembrane region" description="Helical" evidence="1">
    <location>
        <begin position="124"/>
        <end position="149"/>
    </location>
</feature>
<feature type="transmembrane region" description="Helical" evidence="1">
    <location>
        <begin position="437"/>
        <end position="463"/>
    </location>
</feature>
<evidence type="ECO:0000256" key="1">
    <source>
        <dbReference type="SAM" id="Phobius"/>
    </source>
</evidence>
<sequence length="541" mass="53976">MSAYAGTGRLIRLAVRRDRVQLPIWIAGSAAVLAAGVAAVVDEFPEEAERVAALRGAGGSAAVLLMRGAPVGTDLGATVNFRNYAFMLVLAALMSTFAMIRHTRQNEETGRAEMIGAGGVGRHAGLTAALAVTSGANLLFGAALTGALLGSGLAADGALAFGAACAVTGTAFAGLTAVAAQLFQSARTANACAATAVGVAYLVRGLGDALGERAPDGIQVTGTWLSWLSPIGWGMQVRPYGEERWWVLALPVVLLVVCVLGAFLLVGRRDLGAGLIPDRPGPATGSRALLSPLGLAWRLNRGLTLGWVIGSAVFGVGVGSLGRTVNDAMSGNTGASKLIGQLANAGGADLVDLFFAAMMNVFGVLAAGFVVQALLRLRSEEAGGPAEAVLATAVGRARWVASHLACAVGGATAMLVLAGAGAGIADAAAGGDTGVVTLIGAGLAQLPAALVLAGFVVLVFGALPRLAVTLAWAGLAVSIAGGLLGDVLGLPQAVRDLSPFRHVPSIPAVDVSAGPIVALVVTAAALAAAGTALFRRRDLTS</sequence>
<keyword evidence="1" id="KW-0472">Membrane</keyword>
<keyword evidence="1" id="KW-0812">Transmembrane</keyword>
<feature type="transmembrane region" description="Helical" evidence="1">
    <location>
        <begin position="353"/>
        <end position="375"/>
    </location>
</feature>
<protein>
    <submittedName>
        <fullName evidence="2">ABC-2 type transport system permease protein</fullName>
    </submittedName>
</protein>
<feature type="transmembrane region" description="Helical" evidence="1">
    <location>
        <begin position="84"/>
        <end position="103"/>
    </location>
</feature>
<proteinExistence type="predicted"/>
<feature type="transmembrane region" description="Helical" evidence="1">
    <location>
        <begin position="303"/>
        <end position="322"/>
    </location>
</feature>
<keyword evidence="1" id="KW-1133">Transmembrane helix</keyword>
<evidence type="ECO:0000313" key="3">
    <source>
        <dbReference type="Proteomes" id="UP001225356"/>
    </source>
</evidence>
<feature type="transmembrane region" description="Helical" evidence="1">
    <location>
        <begin position="470"/>
        <end position="493"/>
    </location>
</feature>
<feature type="transmembrane region" description="Helical" evidence="1">
    <location>
        <begin position="513"/>
        <end position="534"/>
    </location>
</feature>
<feature type="transmembrane region" description="Helical" evidence="1">
    <location>
        <begin position="20"/>
        <end position="41"/>
    </location>
</feature>
<dbReference type="RefSeq" id="WP_307561637.1">
    <property type="nucleotide sequence ID" value="NZ_JAUSQU010000001.1"/>
</dbReference>
<gene>
    <name evidence="2" type="ORF">J2853_004957</name>
</gene>
<feature type="transmembrane region" description="Helical" evidence="1">
    <location>
        <begin position="245"/>
        <end position="266"/>
    </location>
</feature>
<evidence type="ECO:0000313" key="2">
    <source>
        <dbReference type="EMBL" id="MDP9845746.1"/>
    </source>
</evidence>
<name>A0ABT9QG70_9ACTN</name>
<feature type="transmembrane region" description="Helical" evidence="1">
    <location>
        <begin position="161"/>
        <end position="182"/>
    </location>
</feature>
<feature type="transmembrane region" description="Helical" evidence="1">
    <location>
        <begin position="404"/>
        <end position="425"/>
    </location>
</feature>
<dbReference type="EMBL" id="JAUSQU010000001">
    <property type="protein sequence ID" value="MDP9845746.1"/>
    <property type="molecule type" value="Genomic_DNA"/>
</dbReference>
<comment type="caution">
    <text evidence="2">The sequence shown here is derived from an EMBL/GenBank/DDBJ whole genome shotgun (WGS) entry which is preliminary data.</text>
</comment>
<reference evidence="2 3" key="1">
    <citation type="submission" date="2023-07" db="EMBL/GenBank/DDBJ databases">
        <title>Sequencing the genomes of 1000 actinobacteria strains.</title>
        <authorList>
            <person name="Klenk H.-P."/>
        </authorList>
    </citation>
    <scope>NUCLEOTIDE SEQUENCE [LARGE SCALE GENOMIC DNA]</scope>
    <source>
        <strain evidence="2 3">DSM 46740</strain>
    </source>
</reference>
<accession>A0ABT9QG70</accession>